<dbReference type="HAMAP" id="MF_01384">
    <property type="entry name" value="UreD"/>
    <property type="match status" value="1"/>
</dbReference>
<accession>A0ABD5E0X1</accession>
<evidence type="ECO:0000313" key="4">
    <source>
        <dbReference type="Proteomes" id="UP001183607"/>
    </source>
</evidence>
<evidence type="ECO:0000313" key="3">
    <source>
        <dbReference type="EMBL" id="MDT0414989.1"/>
    </source>
</evidence>
<dbReference type="RefSeq" id="WP_043257845.1">
    <property type="nucleotide sequence ID" value="NZ_JAVRER010000006.1"/>
</dbReference>
<keyword evidence="2" id="KW-0996">Nickel insertion</keyword>
<comment type="subunit">
    <text evidence="2">UreD, UreF and UreG form a complex that acts as a GTP-hydrolysis-dependent molecular chaperone, activating the urease apoprotein by helping to assemble the nickel containing metallocenter of UreC. The UreE protein probably delivers the nickel.</text>
</comment>
<proteinExistence type="inferred from homology"/>
<gene>
    <name evidence="2" type="primary">ureD</name>
    <name evidence="3" type="ORF">RM574_05745</name>
</gene>
<dbReference type="Proteomes" id="UP001183607">
    <property type="component" value="Unassembled WGS sequence"/>
</dbReference>
<comment type="caution">
    <text evidence="3">The sequence shown here is derived from an EMBL/GenBank/DDBJ whole genome shotgun (WGS) entry which is preliminary data.</text>
</comment>
<evidence type="ECO:0000256" key="1">
    <source>
        <dbReference type="ARBA" id="ARBA00023186"/>
    </source>
</evidence>
<organism evidence="3 4">
    <name type="scientific">Streptomyces evansiae</name>
    <dbReference type="NCBI Taxonomy" id="3075535"/>
    <lineage>
        <taxon>Bacteria</taxon>
        <taxon>Bacillati</taxon>
        <taxon>Actinomycetota</taxon>
        <taxon>Actinomycetes</taxon>
        <taxon>Kitasatosporales</taxon>
        <taxon>Streptomycetaceae</taxon>
        <taxon>Streptomyces</taxon>
    </lineage>
</organism>
<dbReference type="Pfam" id="PF01774">
    <property type="entry name" value="UreD"/>
    <property type="match status" value="1"/>
</dbReference>
<dbReference type="InterPro" id="IPR002669">
    <property type="entry name" value="UreD"/>
</dbReference>
<name>A0ABD5E0X1_9ACTN</name>
<comment type="subcellular location">
    <subcellularLocation>
        <location evidence="2">Cytoplasm</location>
    </subcellularLocation>
</comment>
<dbReference type="GO" id="GO:0016151">
    <property type="term" value="F:nickel cation binding"/>
    <property type="evidence" value="ECO:0007669"/>
    <property type="project" value="UniProtKB-UniRule"/>
</dbReference>
<reference evidence="4" key="1">
    <citation type="submission" date="2023-07" db="EMBL/GenBank/DDBJ databases">
        <title>30 novel species of actinomycetes from the DSMZ collection.</title>
        <authorList>
            <person name="Nouioui I."/>
        </authorList>
    </citation>
    <scope>NUCLEOTIDE SEQUENCE [LARGE SCALE GENOMIC DNA]</scope>
    <source>
        <strain evidence="4">DSM 41982</strain>
    </source>
</reference>
<evidence type="ECO:0000256" key="2">
    <source>
        <dbReference type="HAMAP-Rule" id="MF_01384"/>
    </source>
</evidence>
<dbReference type="EMBL" id="JAVRER010000006">
    <property type="protein sequence ID" value="MDT0414989.1"/>
    <property type="molecule type" value="Genomic_DNA"/>
</dbReference>
<comment type="function">
    <text evidence="2">Required for maturation of urease via the functional incorporation of the urease nickel metallocenter.</text>
</comment>
<sequence length="258" mass="26197">MTTAVAGARARVRIEARADGRGGTALPVLSGEGPLAARRTRGVPGAAHVVLVGAMGGPLGGDAYEVRAEAGPGARLRVGSVAATLALPGQSTPRSTYAVDLEAAGDGLLEWLPEPVVAVAGCDLAQHTRVTLAEGARLALREEQVLGRSGESPGRITSRLTVRLAGRPLLDQETCLGTGAPPGWDGPAGTAGRRALGQLLLVAPEFQEYEIGAHSLAPGVVLLPLDGPAVLVSALAPDALRLRRLLDEAAQALGRPGV</sequence>
<dbReference type="GO" id="GO:0005737">
    <property type="term" value="C:cytoplasm"/>
    <property type="evidence" value="ECO:0007669"/>
    <property type="project" value="UniProtKB-SubCell"/>
</dbReference>
<dbReference type="AlphaFoldDB" id="A0ABD5E0X1"/>
<protein>
    <recommendedName>
        <fullName evidence="2">Urease accessory protein UreD</fullName>
    </recommendedName>
</protein>
<comment type="similarity">
    <text evidence="2">Belongs to the UreD family.</text>
</comment>
<keyword evidence="2" id="KW-0963">Cytoplasm</keyword>
<keyword evidence="1 2" id="KW-0143">Chaperone</keyword>